<feature type="binding site" evidence="2">
    <location>
        <position position="78"/>
    </location>
    <ligand>
        <name>7-chloro-L-tryptophan</name>
        <dbReference type="ChEBI" id="CHEBI:58713"/>
    </ligand>
</feature>
<dbReference type="SUPFAM" id="SSF51905">
    <property type="entry name" value="FAD/NAD(P)-binding domain"/>
    <property type="match status" value="1"/>
</dbReference>
<proteinExistence type="predicted"/>
<organism evidence="3 4">
    <name type="scientific">Aequoribacter fuscus</name>
    <dbReference type="NCBI Taxonomy" id="2518989"/>
    <lineage>
        <taxon>Bacteria</taxon>
        <taxon>Pseudomonadati</taxon>
        <taxon>Pseudomonadota</taxon>
        <taxon>Gammaproteobacteria</taxon>
        <taxon>Cellvibrionales</taxon>
        <taxon>Halieaceae</taxon>
        <taxon>Aequoribacter</taxon>
    </lineage>
</organism>
<evidence type="ECO:0000313" key="3">
    <source>
        <dbReference type="EMBL" id="EGG30402.1"/>
    </source>
</evidence>
<dbReference type="InterPro" id="IPR050816">
    <property type="entry name" value="Flavin-dep_Halogenase_NPB"/>
</dbReference>
<protein>
    <submittedName>
        <fullName evidence="3">Tryptophan halogenase</fullName>
    </submittedName>
</protein>
<dbReference type="GO" id="GO:0004497">
    <property type="term" value="F:monooxygenase activity"/>
    <property type="evidence" value="ECO:0007669"/>
    <property type="project" value="InterPro"/>
</dbReference>
<keyword evidence="2" id="KW-0285">Flavoprotein</keyword>
<dbReference type="InterPro" id="IPR006905">
    <property type="entry name" value="Flavin_halogenase"/>
</dbReference>
<evidence type="ECO:0000256" key="2">
    <source>
        <dbReference type="PIRSR" id="PIRSR011396-2"/>
    </source>
</evidence>
<keyword evidence="2" id="KW-0547">Nucleotide-binding</keyword>
<feature type="active site" evidence="1">
    <location>
        <position position="78"/>
    </location>
</feature>
<evidence type="ECO:0000256" key="1">
    <source>
        <dbReference type="PIRSR" id="PIRSR011396-1"/>
    </source>
</evidence>
<dbReference type="RefSeq" id="WP_009574942.1">
    <property type="nucleotide sequence ID" value="NZ_AEIG01000015.1"/>
</dbReference>
<dbReference type="InterPro" id="IPR033856">
    <property type="entry name" value="Trp_halogen"/>
</dbReference>
<dbReference type="OrthoDB" id="6278312at2"/>
<dbReference type="Pfam" id="PF04820">
    <property type="entry name" value="Trp_halogenase"/>
    <property type="match status" value="1"/>
</dbReference>
<dbReference type="PANTHER" id="PTHR43747:SF4">
    <property type="entry name" value="FLAVIN-DEPENDENT TRYPTOPHAN HALOGENASE"/>
    <property type="match status" value="1"/>
</dbReference>
<dbReference type="Gene3D" id="3.50.50.60">
    <property type="entry name" value="FAD/NAD(P)-binding domain"/>
    <property type="match status" value="1"/>
</dbReference>
<feature type="binding site" evidence="2">
    <location>
        <position position="342"/>
    </location>
    <ligand>
        <name>L-tryptophan</name>
        <dbReference type="ChEBI" id="CHEBI:57912"/>
    </ligand>
</feature>
<dbReference type="GO" id="GO:0000166">
    <property type="term" value="F:nucleotide binding"/>
    <property type="evidence" value="ECO:0007669"/>
    <property type="project" value="UniProtKB-KW"/>
</dbReference>
<dbReference type="AlphaFoldDB" id="F3KZU8"/>
<accession>F3KZU8</accession>
<dbReference type="PIRSF" id="PIRSF011396">
    <property type="entry name" value="Trp_halogenase"/>
    <property type="match status" value="1"/>
</dbReference>
<name>F3KZU8_9GAMM</name>
<keyword evidence="4" id="KW-1185">Reference proteome</keyword>
<feature type="binding site" evidence="2">
    <location>
        <position position="346"/>
    </location>
    <ligand>
        <name>L-tryptophan</name>
        <dbReference type="ChEBI" id="CHEBI:57912"/>
    </ligand>
</feature>
<reference evidence="3 4" key="1">
    <citation type="journal article" date="2011" name="J. Bacteriol.">
        <title>Genome sequence of strain IMCC3088, a proteorhodopsin-containing marine bacterium belonging to the OM60/NOR5 clade.</title>
        <authorList>
            <person name="Jang Y."/>
            <person name="Oh H.M."/>
            <person name="Kang I."/>
            <person name="Lee K."/>
            <person name="Yang S.J."/>
            <person name="Cho J.C."/>
        </authorList>
    </citation>
    <scope>NUCLEOTIDE SEQUENCE [LARGE SCALE GENOMIC DNA]</scope>
    <source>
        <strain evidence="3 4">IMCC3088</strain>
    </source>
</reference>
<feature type="binding site" evidence="2">
    <location>
        <begin position="13"/>
        <end position="16"/>
    </location>
    <ligand>
        <name>FAD</name>
        <dbReference type="ChEBI" id="CHEBI:57692"/>
    </ligand>
</feature>
<evidence type="ECO:0000313" key="4">
    <source>
        <dbReference type="Proteomes" id="UP000005615"/>
    </source>
</evidence>
<sequence length="501" mass="56168">MTDAIKRVVIVGGGTAGWNAAALFARTLGKVISITLVESDEIGIVGVGEATIPPIINFNNALGFDEAEFLRATQGSIKLGIQFENWGNAGDSYMHAFGNIGKDFAFCGFHHFWLRSQQEGIESDYWDFSLNYQTARKNKFAKLNHIPGTQLPGISYAYHFDAGLYAQYLRNYCEHSGVTRVEGMIKRAHQHSETGFIESVELESGQLIEGDLFIDCSGFRGLLIEQVLETGYEDWSHWLPCDRALAVPTESNGTIKPYTRSIAHTAGWQWNIPLQHRTGNGHVYCSAYMSDDEAARTLLQHVEGAPLAEPRSIPFKTGRRRKQWHKNCVAFGLASGFLEPLESTSIHLVQSGLRRLVQHFPHNGIKPAEVDEFNRQSQVEFEKIRDFIIMHYKVNARTDSQFWIDCRNMDIPDSLQHRLELFKTSGKVFKEGDELFQEIAWQQVLIGQGLVPSDYHPLADSISREQLAGLMADLKSLVAGASDNCARHEEFLLSCGVQLDG</sequence>
<keyword evidence="2" id="KW-0274">FAD</keyword>
<comment type="caution">
    <text evidence="3">The sequence shown here is derived from an EMBL/GenBank/DDBJ whole genome shotgun (WGS) entry which is preliminary data.</text>
</comment>
<dbReference type="PANTHER" id="PTHR43747">
    <property type="entry name" value="FAD-BINDING PROTEIN"/>
    <property type="match status" value="1"/>
</dbReference>
<dbReference type="EMBL" id="AEIG01000015">
    <property type="protein sequence ID" value="EGG30402.1"/>
    <property type="molecule type" value="Genomic_DNA"/>
</dbReference>
<dbReference type="STRING" id="2518989.IMCC3088_541"/>
<gene>
    <name evidence="3" type="ORF">IMCC3088_541</name>
</gene>
<dbReference type="Proteomes" id="UP000005615">
    <property type="component" value="Unassembled WGS sequence"/>
</dbReference>
<feature type="binding site" evidence="2">
    <location>
        <position position="333"/>
    </location>
    <ligand>
        <name>FAD</name>
        <dbReference type="ChEBI" id="CHEBI:57692"/>
    </ligand>
</feature>
<dbReference type="eggNOG" id="COG0665">
    <property type="taxonomic scope" value="Bacteria"/>
</dbReference>
<dbReference type="InterPro" id="IPR036188">
    <property type="entry name" value="FAD/NAD-bd_sf"/>
</dbReference>